<reference evidence="2" key="1">
    <citation type="submission" date="2021-05" db="EMBL/GenBank/DDBJ databases">
        <authorList>
            <person name="Alioto T."/>
            <person name="Alioto T."/>
            <person name="Gomez Garrido J."/>
        </authorList>
    </citation>
    <scope>NUCLEOTIDE SEQUENCE</scope>
</reference>
<protein>
    <submittedName>
        <fullName evidence="2">(northern house mosquito) hypothetical protein</fullName>
    </submittedName>
</protein>
<proteinExistence type="predicted"/>
<dbReference type="EMBL" id="HBUE01062524">
    <property type="protein sequence ID" value="CAG6469273.1"/>
    <property type="molecule type" value="Transcribed_RNA"/>
</dbReference>
<evidence type="ECO:0000256" key="1">
    <source>
        <dbReference type="SAM" id="MobiDB-lite"/>
    </source>
</evidence>
<dbReference type="AlphaFoldDB" id="A0A8D8FG78"/>
<name>A0A8D8FG78_CULPI</name>
<evidence type="ECO:0000313" key="2">
    <source>
        <dbReference type="EMBL" id="CAG6469273.1"/>
    </source>
</evidence>
<feature type="region of interest" description="Disordered" evidence="1">
    <location>
        <begin position="71"/>
        <end position="91"/>
    </location>
</feature>
<sequence length="112" mass="12365">MQVEDEQRSLPGTTDWYVDDASQRYAGQLQERKRNAHLSDRGSVWTKLRHSPIQAEFFSGHAAAKAKLFDDRSNSTPVPVPKPAHDATSISPLCSIPPLGPFWSESVHGLPG</sequence>
<organism evidence="2">
    <name type="scientific">Culex pipiens</name>
    <name type="common">House mosquito</name>
    <dbReference type="NCBI Taxonomy" id="7175"/>
    <lineage>
        <taxon>Eukaryota</taxon>
        <taxon>Metazoa</taxon>
        <taxon>Ecdysozoa</taxon>
        <taxon>Arthropoda</taxon>
        <taxon>Hexapoda</taxon>
        <taxon>Insecta</taxon>
        <taxon>Pterygota</taxon>
        <taxon>Neoptera</taxon>
        <taxon>Endopterygota</taxon>
        <taxon>Diptera</taxon>
        <taxon>Nematocera</taxon>
        <taxon>Culicoidea</taxon>
        <taxon>Culicidae</taxon>
        <taxon>Culicinae</taxon>
        <taxon>Culicini</taxon>
        <taxon>Culex</taxon>
        <taxon>Culex</taxon>
    </lineage>
</organism>
<accession>A0A8D8FG78</accession>